<evidence type="ECO:0000256" key="1">
    <source>
        <dbReference type="SAM" id="Phobius"/>
    </source>
</evidence>
<dbReference type="Proteomes" id="UP000092695">
    <property type="component" value="Chromosome"/>
</dbReference>
<dbReference type="OrthoDB" id="9808735at2"/>
<dbReference type="EMBL" id="CP016268">
    <property type="protein sequence ID" value="ANO52853.1"/>
    <property type="molecule type" value="Genomic_DNA"/>
</dbReference>
<evidence type="ECO:0000313" key="4">
    <source>
        <dbReference type="Proteomes" id="UP000092695"/>
    </source>
</evidence>
<evidence type="ECO:0000259" key="2">
    <source>
        <dbReference type="PROSITE" id="PS50206"/>
    </source>
</evidence>
<reference evidence="3 4" key="1">
    <citation type="submission" date="2016-06" db="EMBL/GenBank/DDBJ databases">
        <title>Complete genome sequence of a deep-branching marine Gamma Proteobacterium Woeseia oceani type strain XK5.</title>
        <authorList>
            <person name="Mu D."/>
            <person name="Du Z."/>
        </authorList>
    </citation>
    <scope>NUCLEOTIDE SEQUENCE [LARGE SCALE GENOMIC DNA]</scope>
    <source>
        <strain evidence="3 4">XK5</strain>
    </source>
</reference>
<keyword evidence="1" id="KW-0812">Transmembrane</keyword>
<dbReference type="CDD" id="cd00158">
    <property type="entry name" value="RHOD"/>
    <property type="match status" value="1"/>
</dbReference>
<protein>
    <recommendedName>
        <fullName evidence="2">Rhodanese domain-containing protein</fullName>
    </recommendedName>
</protein>
<organism evidence="3 4">
    <name type="scientific">Woeseia oceani</name>
    <dbReference type="NCBI Taxonomy" id="1548547"/>
    <lineage>
        <taxon>Bacteria</taxon>
        <taxon>Pseudomonadati</taxon>
        <taxon>Pseudomonadota</taxon>
        <taxon>Gammaproteobacteria</taxon>
        <taxon>Woeseiales</taxon>
        <taxon>Woeseiaceae</taxon>
        <taxon>Woeseia</taxon>
    </lineage>
</organism>
<name>A0A193LK96_9GAMM</name>
<feature type="domain" description="Rhodanese" evidence="2">
    <location>
        <begin position="49"/>
        <end position="139"/>
    </location>
</feature>
<dbReference type="RefSeq" id="WP_068618601.1">
    <property type="nucleotide sequence ID" value="NZ_CP016268.1"/>
</dbReference>
<proteinExistence type="predicted"/>
<dbReference type="SMART" id="SM00450">
    <property type="entry name" value="RHOD"/>
    <property type="match status" value="1"/>
</dbReference>
<keyword evidence="1" id="KW-0472">Membrane</keyword>
<dbReference type="AlphaFoldDB" id="A0A193LK96"/>
<dbReference type="InterPro" id="IPR050229">
    <property type="entry name" value="GlpE_sulfurtransferase"/>
</dbReference>
<dbReference type="SUPFAM" id="SSF52821">
    <property type="entry name" value="Rhodanese/Cell cycle control phosphatase"/>
    <property type="match status" value="1"/>
</dbReference>
<gene>
    <name evidence="3" type="ORF">BA177_18150</name>
</gene>
<dbReference type="STRING" id="1548547.BA177_18150"/>
<evidence type="ECO:0000313" key="3">
    <source>
        <dbReference type="EMBL" id="ANO52853.1"/>
    </source>
</evidence>
<dbReference type="InterPro" id="IPR001763">
    <property type="entry name" value="Rhodanese-like_dom"/>
</dbReference>
<dbReference type="Pfam" id="PF00581">
    <property type="entry name" value="Rhodanese"/>
    <property type="match status" value="1"/>
</dbReference>
<dbReference type="KEGG" id="woc:BA177_18150"/>
<feature type="transmembrane region" description="Helical" evidence="1">
    <location>
        <begin position="12"/>
        <end position="30"/>
    </location>
</feature>
<sequence length="146" mass="15706">MQQVLEFAANHSLLAGGVVLSFIVLVFSELQRKARGITTVEPQEAVGLINADATVIDLRSAEAYARGHIVNAKSMPFDELTAHEEKLKKMSGKAIVAVCDSGMTASKVVERLRKSGIENIYGVRGGMNAWIEASLPVVGGKKIKKK</sequence>
<keyword evidence="4" id="KW-1185">Reference proteome</keyword>
<dbReference type="Gene3D" id="3.40.250.10">
    <property type="entry name" value="Rhodanese-like domain"/>
    <property type="match status" value="1"/>
</dbReference>
<dbReference type="InterPro" id="IPR036873">
    <property type="entry name" value="Rhodanese-like_dom_sf"/>
</dbReference>
<dbReference type="PROSITE" id="PS50206">
    <property type="entry name" value="RHODANESE_3"/>
    <property type="match status" value="1"/>
</dbReference>
<accession>A0A193LK96</accession>
<keyword evidence="1" id="KW-1133">Transmembrane helix</keyword>
<dbReference type="PANTHER" id="PTHR43031:SF18">
    <property type="entry name" value="RHODANESE-RELATED SULFURTRANSFERASES"/>
    <property type="match status" value="1"/>
</dbReference>
<dbReference type="PANTHER" id="PTHR43031">
    <property type="entry name" value="FAD-DEPENDENT OXIDOREDUCTASE"/>
    <property type="match status" value="1"/>
</dbReference>